<evidence type="ECO:0000313" key="2">
    <source>
        <dbReference type="Proteomes" id="UP001281410"/>
    </source>
</evidence>
<reference evidence="1" key="1">
    <citation type="journal article" date="2023" name="Plant J.">
        <title>Genome sequences and population genomics provide insights into the demographic history, inbreeding, and mutation load of two 'living fossil' tree species of Dipteronia.</title>
        <authorList>
            <person name="Feng Y."/>
            <person name="Comes H.P."/>
            <person name="Chen J."/>
            <person name="Zhu S."/>
            <person name="Lu R."/>
            <person name="Zhang X."/>
            <person name="Li P."/>
            <person name="Qiu J."/>
            <person name="Olsen K.M."/>
            <person name="Qiu Y."/>
        </authorList>
    </citation>
    <scope>NUCLEOTIDE SEQUENCE</scope>
    <source>
        <strain evidence="1">NBL</strain>
    </source>
</reference>
<protein>
    <submittedName>
        <fullName evidence="1">Uncharacterized protein</fullName>
    </submittedName>
</protein>
<comment type="caution">
    <text evidence="1">The sequence shown here is derived from an EMBL/GenBank/DDBJ whole genome shotgun (WGS) entry which is preliminary data.</text>
</comment>
<dbReference type="PANTHER" id="PTHR33156:SF82">
    <property type="match status" value="1"/>
</dbReference>
<dbReference type="EMBL" id="JANJYJ010000003">
    <property type="protein sequence ID" value="KAK3221570.1"/>
    <property type="molecule type" value="Genomic_DNA"/>
</dbReference>
<dbReference type="AlphaFoldDB" id="A0AAE0APP6"/>
<dbReference type="InterPro" id="IPR043459">
    <property type="entry name" value="NFD6/NOXY2-like"/>
</dbReference>
<dbReference type="Proteomes" id="UP001281410">
    <property type="component" value="Unassembled WGS sequence"/>
</dbReference>
<accession>A0AAE0APP6</accession>
<sequence>MAWRCGSLSRSLISTARSSSIRTASSSVPRLRPSPPLTANLLQSRRSMFSLPRNIGALGCAQSLMPLHSVVAATRLTPHISVDSRACCELSQVMADQLSISRAVYGLTMTYDHSLAMSDTITSVKPNRPFYLLLF</sequence>
<proteinExistence type="predicted"/>
<evidence type="ECO:0000313" key="1">
    <source>
        <dbReference type="EMBL" id="KAK3221570.1"/>
    </source>
</evidence>
<gene>
    <name evidence="1" type="ORF">Dsin_008595</name>
</gene>
<organism evidence="1 2">
    <name type="scientific">Dipteronia sinensis</name>
    <dbReference type="NCBI Taxonomy" id="43782"/>
    <lineage>
        <taxon>Eukaryota</taxon>
        <taxon>Viridiplantae</taxon>
        <taxon>Streptophyta</taxon>
        <taxon>Embryophyta</taxon>
        <taxon>Tracheophyta</taxon>
        <taxon>Spermatophyta</taxon>
        <taxon>Magnoliopsida</taxon>
        <taxon>eudicotyledons</taxon>
        <taxon>Gunneridae</taxon>
        <taxon>Pentapetalae</taxon>
        <taxon>rosids</taxon>
        <taxon>malvids</taxon>
        <taxon>Sapindales</taxon>
        <taxon>Sapindaceae</taxon>
        <taxon>Hippocastanoideae</taxon>
        <taxon>Acereae</taxon>
        <taxon>Dipteronia</taxon>
    </lineage>
</organism>
<dbReference type="PANTHER" id="PTHR33156">
    <property type="entry name" value="OS02G0230000 PROTEIN"/>
    <property type="match status" value="1"/>
</dbReference>
<name>A0AAE0APP6_9ROSI</name>
<keyword evidence="2" id="KW-1185">Reference proteome</keyword>